<gene>
    <name evidence="2" type="ORF">PDUR_26170</name>
</gene>
<sequence length="314" mass="35459">MRLLGNELYRFYKNRNTWLITLLLFFITVAYTLLVSFSRPNTLADSGNWRSGVENQIQEDKKQMAALSPSMPMHRFLSEQLVVNQYRLDHDLPPTSKYDALTLINELRPVTTLITLVAIVLAANAIAAEHAKGTIKFVITSPIRRGTYLLLKYASVVINILLLFMAFMMLASLLGYVWLGTGGSNYYLAYQNGAIVKMSMMTYLCLKYLATLANIVMVATLAFAVSVLFRNAILAVGVSLLLYFTGTTMTQFFAMKFGWIKYLIFANYDLSAYLDGRPVVESMTLSFSLTMMAVYFVAFLSISYVTFTRRDITT</sequence>
<dbReference type="Proteomes" id="UP000029409">
    <property type="component" value="Chromosome"/>
</dbReference>
<name>A0A089HW62_PAEDU</name>
<keyword evidence="1" id="KW-1133">Transmembrane helix</keyword>
<feature type="transmembrane region" description="Helical" evidence="1">
    <location>
        <begin position="110"/>
        <end position="128"/>
    </location>
</feature>
<dbReference type="PANTHER" id="PTHR37305">
    <property type="entry name" value="INTEGRAL MEMBRANE PROTEIN-RELATED"/>
    <property type="match status" value="1"/>
</dbReference>
<dbReference type="Pfam" id="PF12679">
    <property type="entry name" value="ABC2_membrane_2"/>
    <property type="match status" value="1"/>
</dbReference>
<feature type="transmembrane region" description="Helical" evidence="1">
    <location>
        <begin position="241"/>
        <end position="265"/>
    </location>
</feature>
<organism evidence="2 3">
    <name type="scientific">Paenibacillus durus</name>
    <name type="common">Paenibacillus azotofixans</name>
    <dbReference type="NCBI Taxonomy" id="44251"/>
    <lineage>
        <taxon>Bacteria</taxon>
        <taxon>Bacillati</taxon>
        <taxon>Bacillota</taxon>
        <taxon>Bacilli</taxon>
        <taxon>Bacillales</taxon>
        <taxon>Paenibacillaceae</taxon>
        <taxon>Paenibacillus</taxon>
    </lineage>
</organism>
<accession>A0A089HW62</accession>
<feature type="transmembrane region" description="Helical" evidence="1">
    <location>
        <begin position="149"/>
        <end position="179"/>
    </location>
</feature>
<dbReference type="eggNOG" id="COG1277">
    <property type="taxonomic scope" value="Bacteria"/>
</dbReference>
<dbReference type="STRING" id="44251.PDUR_26170"/>
<keyword evidence="3" id="KW-1185">Reference proteome</keyword>
<evidence type="ECO:0000313" key="3">
    <source>
        <dbReference type="Proteomes" id="UP000029409"/>
    </source>
</evidence>
<dbReference type="GO" id="GO:0005886">
    <property type="term" value="C:plasma membrane"/>
    <property type="evidence" value="ECO:0007669"/>
    <property type="project" value="UniProtKB-SubCell"/>
</dbReference>
<feature type="transmembrane region" description="Helical" evidence="1">
    <location>
        <begin position="18"/>
        <end position="37"/>
    </location>
</feature>
<feature type="transmembrane region" description="Helical" evidence="1">
    <location>
        <begin position="285"/>
        <end position="307"/>
    </location>
</feature>
<reference evidence="2 3" key="1">
    <citation type="submission" date="2014-08" db="EMBL/GenBank/DDBJ databases">
        <title>Comparative genomics of the Paenibacillus odorifer group.</title>
        <authorList>
            <person name="den Bakker H.C."/>
            <person name="Tsai Y.-C."/>
            <person name="Martin N."/>
            <person name="Korlach J."/>
            <person name="Wiedmann M."/>
        </authorList>
    </citation>
    <scope>NUCLEOTIDE SEQUENCE [LARGE SCALE GENOMIC DNA]</scope>
    <source>
        <strain evidence="2 3">DSM 1735</strain>
    </source>
</reference>
<protein>
    <submittedName>
        <fullName evidence="2">Lantibiotic immunity protein</fullName>
    </submittedName>
</protein>
<dbReference type="PANTHER" id="PTHR37305:SF1">
    <property type="entry name" value="MEMBRANE PROTEIN"/>
    <property type="match status" value="1"/>
</dbReference>
<dbReference type="RefSeq" id="WP_036592997.1">
    <property type="nucleotide sequence ID" value="NZ_CP009288.1"/>
</dbReference>
<dbReference type="EMBL" id="CP009288">
    <property type="protein sequence ID" value="AIQ14970.1"/>
    <property type="molecule type" value="Genomic_DNA"/>
</dbReference>
<dbReference type="GO" id="GO:0140359">
    <property type="term" value="F:ABC-type transporter activity"/>
    <property type="evidence" value="ECO:0007669"/>
    <property type="project" value="InterPro"/>
</dbReference>
<evidence type="ECO:0000256" key="1">
    <source>
        <dbReference type="SAM" id="Phobius"/>
    </source>
</evidence>
<evidence type="ECO:0000313" key="2">
    <source>
        <dbReference type="EMBL" id="AIQ14970.1"/>
    </source>
</evidence>
<feature type="transmembrane region" description="Helical" evidence="1">
    <location>
        <begin position="208"/>
        <end position="229"/>
    </location>
</feature>
<proteinExistence type="predicted"/>
<keyword evidence="1" id="KW-0812">Transmembrane</keyword>
<keyword evidence="1" id="KW-0472">Membrane</keyword>
<dbReference type="KEGG" id="pdu:PDUR_26170"/>
<dbReference type="AlphaFoldDB" id="A0A089HW62"/>
<dbReference type="OrthoDB" id="8613028at2"/>